<proteinExistence type="predicted"/>
<gene>
    <name evidence="1" type="ORF">IW261DRAFT_1424763</name>
</gene>
<accession>A0AA39NUR9</accession>
<sequence>MEMGWASLHIWMGSINRCWECLADRGAIIKVLRTRHPDSPALELASVSHTKESGTGMLNGGPSGMAETRVIVEWTRQVWLPRVVDKYSLHASVVARLWLGRQYGVKEYVQ</sequence>
<dbReference type="Proteomes" id="UP001175227">
    <property type="component" value="Unassembled WGS sequence"/>
</dbReference>
<dbReference type="EMBL" id="JAUEPR010000045">
    <property type="protein sequence ID" value="KAK0471964.1"/>
    <property type="molecule type" value="Genomic_DNA"/>
</dbReference>
<name>A0AA39NUR9_9AGAR</name>
<organism evidence="1 2">
    <name type="scientific">Armillaria novae-zelandiae</name>
    <dbReference type="NCBI Taxonomy" id="153914"/>
    <lineage>
        <taxon>Eukaryota</taxon>
        <taxon>Fungi</taxon>
        <taxon>Dikarya</taxon>
        <taxon>Basidiomycota</taxon>
        <taxon>Agaricomycotina</taxon>
        <taxon>Agaricomycetes</taxon>
        <taxon>Agaricomycetidae</taxon>
        <taxon>Agaricales</taxon>
        <taxon>Marasmiineae</taxon>
        <taxon>Physalacriaceae</taxon>
        <taxon>Armillaria</taxon>
    </lineage>
</organism>
<comment type="caution">
    <text evidence="1">The sequence shown here is derived from an EMBL/GenBank/DDBJ whole genome shotgun (WGS) entry which is preliminary data.</text>
</comment>
<protein>
    <submittedName>
        <fullName evidence="1">Uncharacterized protein</fullName>
    </submittedName>
</protein>
<keyword evidence="2" id="KW-1185">Reference proteome</keyword>
<reference evidence="1" key="1">
    <citation type="submission" date="2023-06" db="EMBL/GenBank/DDBJ databases">
        <authorList>
            <consortium name="Lawrence Berkeley National Laboratory"/>
            <person name="Ahrendt S."/>
            <person name="Sahu N."/>
            <person name="Indic B."/>
            <person name="Wong-Bajracharya J."/>
            <person name="Merenyi Z."/>
            <person name="Ke H.-M."/>
            <person name="Monk M."/>
            <person name="Kocsube S."/>
            <person name="Drula E."/>
            <person name="Lipzen A."/>
            <person name="Balint B."/>
            <person name="Henrissat B."/>
            <person name="Andreopoulos B."/>
            <person name="Martin F.M."/>
            <person name="Harder C.B."/>
            <person name="Rigling D."/>
            <person name="Ford K.L."/>
            <person name="Foster G.D."/>
            <person name="Pangilinan J."/>
            <person name="Papanicolaou A."/>
            <person name="Barry K."/>
            <person name="LaButti K."/>
            <person name="Viragh M."/>
            <person name="Koriabine M."/>
            <person name="Yan M."/>
            <person name="Riley R."/>
            <person name="Champramary S."/>
            <person name="Plett K.L."/>
            <person name="Tsai I.J."/>
            <person name="Slot J."/>
            <person name="Sipos G."/>
            <person name="Plett J."/>
            <person name="Nagy L.G."/>
            <person name="Grigoriev I.V."/>
        </authorList>
    </citation>
    <scope>NUCLEOTIDE SEQUENCE</scope>
    <source>
        <strain evidence="1">ICMP 16352</strain>
    </source>
</reference>
<evidence type="ECO:0000313" key="1">
    <source>
        <dbReference type="EMBL" id="KAK0471964.1"/>
    </source>
</evidence>
<dbReference type="AlphaFoldDB" id="A0AA39NUR9"/>
<evidence type="ECO:0000313" key="2">
    <source>
        <dbReference type="Proteomes" id="UP001175227"/>
    </source>
</evidence>